<organism evidence="2">
    <name type="scientific">Pithovirus LCPAC302</name>
    <dbReference type="NCBI Taxonomy" id="2506593"/>
    <lineage>
        <taxon>Viruses</taxon>
        <taxon>Pithoviruses</taxon>
    </lineage>
</organism>
<name>A0A481Z8W5_9VIRU</name>
<dbReference type="InterPro" id="IPR007031">
    <property type="entry name" value="Poxvirus_VLTF3"/>
</dbReference>
<dbReference type="Pfam" id="PF04947">
    <property type="entry name" value="Pox_VLTF3"/>
    <property type="match status" value="1"/>
</dbReference>
<proteinExistence type="predicted"/>
<sequence length="477" mass="56444">MESSFHTILSSDKSNSNHDNIQRVNTSFVKVVGDWSKKKKSNNKGSFNFFDTDNKTVNNLLKSFNYYLTNEDSVNSINEYTNSLPDNIEGTYKYDFNILEIHNIIMRQFDHKKLEIDKLRKKLSEKKEKLNERHNMVERKNILRIIDKIKKDVETILSNEEFKQYIKRIKPLIDEYSLIGTISNVISFTKNKKDESDSSEELPEDPETQKRRQDLIFDFLEIARKYIKIDLIREVKEGNNCPVCGIKLEEDEDNKDDGISVCPKCGIERISVVRSKFYQDNARTNNAGNNYEDRANFKKVLMRKQGKEPDKPPKELYKILDNYFREKELPKIDIHNTGCPKYISSKQIRQMKLSSDGEKKGTSRNLMYKALKDTGNSNYYDHIDIILYEMWGWKLYDFSHLEDAIMDDYDKSQRVYETLPKDRKSSMNSQFRLYKHLKRLGFPCKSKDFRIPTTHDILEFHENIWSKICDHIGWKNI</sequence>
<gene>
    <name evidence="2" type="ORF">LCPAC302_02000</name>
</gene>
<evidence type="ECO:0000256" key="1">
    <source>
        <dbReference type="SAM" id="Coils"/>
    </source>
</evidence>
<reference evidence="2" key="1">
    <citation type="journal article" date="2019" name="MBio">
        <title>Virus Genomes from Deep Sea Sediments Expand the Ocean Megavirome and Support Independent Origins of Viral Gigantism.</title>
        <authorList>
            <person name="Backstrom D."/>
            <person name="Yutin N."/>
            <person name="Jorgensen S.L."/>
            <person name="Dharamshi J."/>
            <person name="Homa F."/>
            <person name="Zaremba-Niedwiedzka K."/>
            <person name="Spang A."/>
            <person name="Wolf Y.I."/>
            <person name="Koonin E.V."/>
            <person name="Ettema T.J."/>
        </authorList>
    </citation>
    <scope>NUCLEOTIDE SEQUENCE</scope>
</reference>
<keyword evidence="1" id="KW-0175">Coiled coil</keyword>
<protein>
    <submittedName>
        <fullName evidence="2">Late transcription factor 3-like protein</fullName>
    </submittedName>
</protein>
<dbReference type="GO" id="GO:0046782">
    <property type="term" value="P:regulation of viral transcription"/>
    <property type="evidence" value="ECO:0007669"/>
    <property type="project" value="InterPro"/>
</dbReference>
<accession>A0A481Z8W5</accession>
<evidence type="ECO:0000313" key="2">
    <source>
        <dbReference type="EMBL" id="QBK91580.1"/>
    </source>
</evidence>
<feature type="coiled-coil region" evidence="1">
    <location>
        <begin position="109"/>
        <end position="140"/>
    </location>
</feature>
<dbReference type="EMBL" id="MK500548">
    <property type="protein sequence ID" value="QBK91580.1"/>
    <property type="molecule type" value="Genomic_DNA"/>
</dbReference>